<dbReference type="EMBL" id="RBPY01000035">
    <property type="protein sequence ID" value="RMO81101.1"/>
    <property type="molecule type" value="Genomic_DNA"/>
</dbReference>
<dbReference type="InterPro" id="IPR039570">
    <property type="entry name" value="AmiC_PBP1"/>
</dbReference>
<dbReference type="SUPFAM" id="SSF53822">
    <property type="entry name" value="Periplasmic binding protein-like I"/>
    <property type="match status" value="1"/>
</dbReference>
<dbReference type="Pfam" id="PF13433">
    <property type="entry name" value="Peripla_BP_5"/>
    <property type="match status" value="1"/>
</dbReference>
<accession>A0A3M3YG25</accession>
<protein>
    <submittedName>
        <fullName evidence="1">Branched chain amino acid ABC transporter periplasmic ligand-binding protein</fullName>
    </submittedName>
</protein>
<dbReference type="InterPro" id="IPR028082">
    <property type="entry name" value="Peripla_BP_I"/>
</dbReference>
<evidence type="ECO:0000313" key="4">
    <source>
        <dbReference type="Proteomes" id="UP000281350"/>
    </source>
</evidence>
<proteinExistence type="predicted"/>
<dbReference type="EMBL" id="RBRQ01000255">
    <property type="protein sequence ID" value="RMR05418.1"/>
    <property type="molecule type" value="Genomic_DNA"/>
</dbReference>
<dbReference type="PANTHER" id="PTHR47628:SF1">
    <property type="entry name" value="ALIPHATIC AMIDASE EXPRESSION-REGULATING PROTEIN"/>
    <property type="match status" value="1"/>
</dbReference>
<dbReference type="AlphaFoldDB" id="A0A3M3YG25"/>
<comment type="caution">
    <text evidence="1">The sequence shown here is derived from an EMBL/GenBank/DDBJ whole genome shotgun (WGS) entry which is preliminary data.</text>
</comment>
<dbReference type="Gene3D" id="3.40.50.2300">
    <property type="match status" value="2"/>
</dbReference>
<dbReference type="PANTHER" id="PTHR47628">
    <property type="match status" value="1"/>
</dbReference>
<evidence type="ECO:0000313" key="1">
    <source>
        <dbReference type="EMBL" id="RMO81101.1"/>
    </source>
</evidence>
<evidence type="ECO:0000313" key="2">
    <source>
        <dbReference type="EMBL" id="RMR05418.1"/>
    </source>
</evidence>
<sequence>MSVMPSTKTAVTKDQGWPIGILYSRSGATGVTESEHFFGTALAIEEINSLGGVLNLPLIPTAYDPKGSAEEYRRLTGKLLIEDEINVIFGCSRSSSRKAVLPLIERHNALLWYCSFYEGFEYSPNIIYTGAVPNQNSIQLAAYLLQNKGTRFFLVGADYIYPRESNRIMRDVVEQYGGEIVDEVYLPIDAGVEQLKDVLNEIREAQPDVVFSTLVGQSARSFYQLYGEHGLDPKKMPIASLSMTEEEIRLIGPQLCEGHITAATYFGSLRNDSNQRFIELWRTRFGDRPTSTWSEMAYSQVHLFARALERAGSLDRRKLVDAVHKVKFASPEGPIAIDAENNHCALTPRIGICRSDGQFDVVWEGSGPVKPDPYLSTFGFSEFWLR</sequence>
<dbReference type="Proteomes" id="UP000276615">
    <property type="component" value="Unassembled WGS sequence"/>
</dbReference>
<gene>
    <name evidence="2" type="ORF">ALP92_02219</name>
    <name evidence="1" type="ORF">ALQ36_01563</name>
</gene>
<dbReference type="Proteomes" id="UP000281350">
    <property type="component" value="Unassembled WGS sequence"/>
</dbReference>
<dbReference type="CDD" id="cd06357">
    <property type="entry name" value="PBP1_AmiC"/>
    <property type="match status" value="1"/>
</dbReference>
<organism evidence="1 4">
    <name type="scientific">Pseudomonas syringae pv. primulae</name>
    <dbReference type="NCBI Taxonomy" id="251707"/>
    <lineage>
        <taxon>Bacteria</taxon>
        <taxon>Pseudomonadati</taxon>
        <taxon>Pseudomonadota</taxon>
        <taxon>Gammaproteobacteria</taxon>
        <taxon>Pseudomonadales</taxon>
        <taxon>Pseudomonadaceae</taxon>
        <taxon>Pseudomonas</taxon>
    </lineage>
</organism>
<reference evidence="3 4" key="1">
    <citation type="submission" date="2018-08" db="EMBL/GenBank/DDBJ databases">
        <title>Recombination of ecologically and evolutionarily significant loci maintains genetic cohesion in the Pseudomonas syringae species complex.</title>
        <authorList>
            <person name="Dillon M."/>
            <person name="Thakur S."/>
            <person name="Almeida R.N.D."/>
            <person name="Weir B.S."/>
            <person name="Guttman D.S."/>
        </authorList>
    </citation>
    <scope>NUCLEOTIDE SEQUENCE [LARGE SCALE GENOMIC DNA]</scope>
    <source>
        <strain evidence="1 4">ICMP 2732</strain>
        <strain evidence="2 3">ICMP 8670</strain>
    </source>
</reference>
<evidence type="ECO:0000313" key="3">
    <source>
        <dbReference type="Proteomes" id="UP000276615"/>
    </source>
</evidence>
<dbReference type="GO" id="GO:0033218">
    <property type="term" value="F:amide binding"/>
    <property type="evidence" value="ECO:0007669"/>
    <property type="project" value="InterPro"/>
</dbReference>
<name>A0A3M3YG25_9PSED</name>